<feature type="compositionally biased region" description="Polar residues" evidence="1">
    <location>
        <begin position="567"/>
        <end position="587"/>
    </location>
</feature>
<keyword evidence="2" id="KW-0472">Membrane</keyword>
<feature type="region of interest" description="Disordered" evidence="1">
    <location>
        <begin position="45"/>
        <end position="69"/>
    </location>
</feature>
<name>A0A1G6UPY2_9EURY</name>
<evidence type="ECO:0000313" key="4">
    <source>
        <dbReference type="Proteomes" id="UP000324021"/>
    </source>
</evidence>
<feature type="region of interest" description="Disordered" evidence="1">
    <location>
        <begin position="121"/>
        <end position="142"/>
    </location>
</feature>
<dbReference type="Proteomes" id="UP000324021">
    <property type="component" value="Unassembled WGS sequence"/>
</dbReference>
<proteinExistence type="predicted"/>
<dbReference type="EMBL" id="FMZP01000023">
    <property type="protein sequence ID" value="SDD43359.1"/>
    <property type="molecule type" value="Genomic_DNA"/>
</dbReference>
<keyword evidence="2" id="KW-1133">Transmembrane helix</keyword>
<keyword evidence="2" id="KW-0812">Transmembrane</keyword>
<dbReference type="AlphaFoldDB" id="A0A1G6UPY2"/>
<feature type="region of interest" description="Disordered" evidence="1">
    <location>
        <begin position="664"/>
        <end position="696"/>
    </location>
</feature>
<evidence type="ECO:0008006" key="5">
    <source>
        <dbReference type="Google" id="ProtNLM"/>
    </source>
</evidence>
<dbReference type="RefSeq" id="WP_223174741.1">
    <property type="nucleotide sequence ID" value="NZ_FMZP01000023.1"/>
</dbReference>
<reference evidence="3 4" key="1">
    <citation type="submission" date="2016-10" db="EMBL/GenBank/DDBJ databases">
        <authorList>
            <person name="Varghese N."/>
            <person name="Submissions S."/>
        </authorList>
    </citation>
    <scope>NUCLEOTIDE SEQUENCE [LARGE SCALE GENOMIC DNA]</scope>
    <source>
        <strain evidence="3 4">CDM_1</strain>
    </source>
</reference>
<accession>A0A1G6UPY2</accession>
<evidence type="ECO:0000256" key="1">
    <source>
        <dbReference type="SAM" id="MobiDB-lite"/>
    </source>
</evidence>
<sequence>MNTVGGRSLVFALLIILMTVTSGIAVANPASAADGDAVYRVAVQQNDTDRVQNETTPHRNPDNYSEDGDLNSVEGWLSDRLSTQLGESAIQLSEGEYELAKDYVGEEYRERLGQYVDVAGETNGESQEDEFEEAGEKQSRLSDTVQEYRETKDEYEAAREAGDEERARERARELETLANEIESLGGSVRESYDKIENQTNSDLSEADTAVENVTQTIQTEQAAVREQSFEKTELTLTAERETISFLDPLVAAGELRTADGTPIANEEIRLNVGNHTELVTTDSAGAFTLEYRPTDEQLSTDELAVQYVPKTQSVYLGDETNVSVSIEQTEPTVSLSEVSREVSYNDEAAVAGELAVDGTPVDGVTLAVVLEGEQIGTATVTDGEFSGMGTVPASVPDGEAELGVRLPFDDQALAATTNTTTVTVRETESKLSIEGESTGNQEITVNGTLSTVGSDGVAGEIVQLRVDGTSVGTVTTGEGGSFGETISVPDSVSEEDVTVTAVYEGSGSNLASATAETVVVIGETGTQLPTSVWLAGGFLVVIAAGLGFWWYRRSTSEISSGGPADGRQSTLDGTTATEKSSDPSPDTVTPLLERAHEQLTSGRPDDAARTSYAAVRQALEARIEKQGALTHWEFYRTYRSEDAPDAELLHDITQGYEHAAFGRDSVSTDEASGILERARQLCGSDGSSSDGAPADD</sequence>
<protein>
    <recommendedName>
        <fullName evidence="5">DUF4129 domain-containing protein</fullName>
    </recommendedName>
</protein>
<feature type="transmembrane region" description="Helical" evidence="2">
    <location>
        <begin position="532"/>
        <end position="551"/>
    </location>
</feature>
<feature type="compositionally biased region" description="Low complexity" evidence="1">
    <location>
        <begin position="683"/>
        <end position="696"/>
    </location>
</feature>
<dbReference type="InterPro" id="IPR008969">
    <property type="entry name" value="CarboxyPept-like_regulatory"/>
</dbReference>
<evidence type="ECO:0000256" key="2">
    <source>
        <dbReference type="SAM" id="Phobius"/>
    </source>
</evidence>
<dbReference type="SUPFAM" id="SSF49464">
    <property type="entry name" value="Carboxypeptidase regulatory domain-like"/>
    <property type="match status" value="1"/>
</dbReference>
<feature type="region of interest" description="Disordered" evidence="1">
    <location>
        <begin position="557"/>
        <end position="588"/>
    </location>
</feature>
<evidence type="ECO:0000313" key="3">
    <source>
        <dbReference type="EMBL" id="SDD43359.1"/>
    </source>
</evidence>
<feature type="compositionally biased region" description="Basic and acidic residues" evidence="1">
    <location>
        <begin position="47"/>
        <end position="61"/>
    </location>
</feature>
<organism evidence="3 4">
    <name type="scientific">Natrinema hispanicum</name>
    <dbReference type="NCBI Taxonomy" id="392421"/>
    <lineage>
        <taxon>Archaea</taxon>
        <taxon>Methanobacteriati</taxon>
        <taxon>Methanobacteriota</taxon>
        <taxon>Stenosarchaea group</taxon>
        <taxon>Halobacteria</taxon>
        <taxon>Halobacteriales</taxon>
        <taxon>Natrialbaceae</taxon>
        <taxon>Natrinema</taxon>
    </lineage>
</organism>
<gene>
    <name evidence="3" type="ORF">SAMN05192552_10237</name>
</gene>